<name>A0A2P2JS47_RHIMU</name>
<dbReference type="EMBL" id="GGEC01015825">
    <property type="protein sequence ID" value="MBW96308.1"/>
    <property type="molecule type" value="Transcribed_RNA"/>
</dbReference>
<accession>A0A2P2JS47</accession>
<proteinExistence type="predicted"/>
<protein>
    <submittedName>
        <fullName evidence="1">Uncharacterized protein</fullName>
    </submittedName>
</protein>
<sequence length="36" mass="4172">MLLYSAVPQGHPLNQLLVFQSYKLYESHHQSACRLV</sequence>
<dbReference type="AlphaFoldDB" id="A0A2P2JS47"/>
<evidence type="ECO:0000313" key="1">
    <source>
        <dbReference type="EMBL" id="MBW96308.1"/>
    </source>
</evidence>
<reference evidence="1" key="1">
    <citation type="submission" date="2018-02" db="EMBL/GenBank/DDBJ databases">
        <title>Rhizophora mucronata_Transcriptome.</title>
        <authorList>
            <person name="Meera S.P."/>
            <person name="Sreeshan A."/>
            <person name="Augustine A."/>
        </authorList>
    </citation>
    <scope>NUCLEOTIDE SEQUENCE</scope>
    <source>
        <tissue evidence="1">Leaf</tissue>
    </source>
</reference>
<organism evidence="1">
    <name type="scientific">Rhizophora mucronata</name>
    <name type="common">Asiatic mangrove</name>
    <dbReference type="NCBI Taxonomy" id="61149"/>
    <lineage>
        <taxon>Eukaryota</taxon>
        <taxon>Viridiplantae</taxon>
        <taxon>Streptophyta</taxon>
        <taxon>Embryophyta</taxon>
        <taxon>Tracheophyta</taxon>
        <taxon>Spermatophyta</taxon>
        <taxon>Magnoliopsida</taxon>
        <taxon>eudicotyledons</taxon>
        <taxon>Gunneridae</taxon>
        <taxon>Pentapetalae</taxon>
        <taxon>rosids</taxon>
        <taxon>fabids</taxon>
        <taxon>Malpighiales</taxon>
        <taxon>Rhizophoraceae</taxon>
        <taxon>Rhizophora</taxon>
    </lineage>
</organism>